<name>A0ABR0UPH6_REHGL</name>
<keyword evidence="8" id="KW-1185">Reference proteome</keyword>
<sequence>MDDLGKKMTKDRSSKALSALRSSKLLCLYQGNKSLSLRETKEFKWGLENWGSGSMSVKQSLVLDAVKGELVNDLGRMGKKIVVSEAKNMAALKSHSETERRRRERINAHFATLRELVPSNEKMDKATLLAEVISKVKQLKKTAKQSSESLHIPTDTDEVEIEKLDKKADDGSFLLRATLCCDYRPDLLSNIRQAINDLPLQFLKCEISTMRGRVKCVFVITTTGEGDSDNAAASIRAALRNILDKVSASAEYGDQLYFPQKRRRVSCFDS</sequence>
<keyword evidence="2" id="KW-0805">Transcription regulation</keyword>
<protein>
    <recommendedName>
        <fullName evidence="6">BHLH domain-containing protein</fullName>
    </recommendedName>
</protein>
<dbReference type="SUPFAM" id="SSF55021">
    <property type="entry name" value="ACT-like"/>
    <property type="match status" value="1"/>
</dbReference>
<evidence type="ECO:0000256" key="5">
    <source>
        <dbReference type="ARBA" id="ARBA00023242"/>
    </source>
</evidence>
<dbReference type="SUPFAM" id="SSF47459">
    <property type="entry name" value="HLH, helix-loop-helix DNA-binding domain"/>
    <property type="match status" value="1"/>
</dbReference>
<keyword evidence="4" id="KW-0804">Transcription</keyword>
<organism evidence="7 8">
    <name type="scientific">Rehmannia glutinosa</name>
    <name type="common">Chinese foxglove</name>
    <dbReference type="NCBI Taxonomy" id="99300"/>
    <lineage>
        <taxon>Eukaryota</taxon>
        <taxon>Viridiplantae</taxon>
        <taxon>Streptophyta</taxon>
        <taxon>Embryophyta</taxon>
        <taxon>Tracheophyta</taxon>
        <taxon>Spermatophyta</taxon>
        <taxon>Magnoliopsida</taxon>
        <taxon>eudicotyledons</taxon>
        <taxon>Gunneridae</taxon>
        <taxon>Pentapetalae</taxon>
        <taxon>asterids</taxon>
        <taxon>lamiids</taxon>
        <taxon>Lamiales</taxon>
        <taxon>Orobanchaceae</taxon>
        <taxon>Rehmannieae</taxon>
        <taxon>Rehmannia</taxon>
    </lineage>
</organism>
<evidence type="ECO:0000256" key="3">
    <source>
        <dbReference type="ARBA" id="ARBA00023125"/>
    </source>
</evidence>
<dbReference type="PANTHER" id="PTHR45844">
    <property type="entry name" value="TRANSCRIPTION FACTOR BHLH30"/>
    <property type="match status" value="1"/>
</dbReference>
<dbReference type="InterPro" id="IPR045847">
    <property type="entry name" value="AIG1-like"/>
</dbReference>
<dbReference type="InterPro" id="IPR036638">
    <property type="entry name" value="HLH_DNA-bd_sf"/>
</dbReference>
<dbReference type="Proteomes" id="UP001318860">
    <property type="component" value="Unassembled WGS sequence"/>
</dbReference>
<evidence type="ECO:0000256" key="1">
    <source>
        <dbReference type="ARBA" id="ARBA00004123"/>
    </source>
</evidence>
<evidence type="ECO:0000313" key="7">
    <source>
        <dbReference type="EMBL" id="KAK6124201.1"/>
    </source>
</evidence>
<keyword evidence="3" id="KW-0238">DNA-binding</keyword>
<dbReference type="PANTHER" id="PTHR45844:SF9">
    <property type="entry name" value="OS09G0463900 PROTEIN"/>
    <property type="match status" value="1"/>
</dbReference>
<evidence type="ECO:0000256" key="2">
    <source>
        <dbReference type="ARBA" id="ARBA00023015"/>
    </source>
</evidence>
<dbReference type="InterPro" id="IPR011598">
    <property type="entry name" value="bHLH_dom"/>
</dbReference>
<comment type="subcellular location">
    <subcellularLocation>
        <location evidence="1">Nucleus</location>
    </subcellularLocation>
</comment>
<evidence type="ECO:0000313" key="8">
    <source>
        <dbReference type="Proteomes" id="UP001318860"/>
    </source>
</evidence>
<evidence type="ECO:0000259" key="6">
    <source>
        <dbReference type="PROSITE" id="PS50888"/>
    </source>
</evidence>
<accession>A0ABR0UPH6</accession>
<gene>
    <name evidence="7" type="ORF">DH2020_042037</name>
</gene>
<dbReference type="InterPro" id="IPR045865">
    <property type="entry name" value="ACT-like_dom_sf"/>
</dbReference>
<feature type="domain" description="BHLH" evidence="6">
    <location>
        <begin position="90"/>
        <end position="139"/>
    </location>
</feature>
<reference evidence="7 8" key="1">
    <citation type="journal article" date="2021" name="Comput. Struct. Biotechnol. J.">
        <title>De novo genome assembly of the potent medicinal plant Rehmannia glutinosa using nanopore technology.</title>
        <authorList>
            <person name="Ma L."/>
            <person name="Dong C."/>
            <person name="Song C."/>
            <person name="Wang X."/>
            <person name="Zheng X."/>
            <person name="Niu Y."/>
            <person name="Chen S."/>
            <person name="Feng W."/>
        </authorList>
    </citation>
    <scope>NUCLEOTIDE SEQUENCE [LARGE SCALE GENOMIC DNA]</scope>
    <source>
        <strain evidence="7">DH-2019</strain>
    </source>
</reference>
<proteinExistence type="predicted"/>
<keyword evidence="5" id="KW-0539">Nucleus</keyword>
<evidence type="ECO:0000256" key="4">
    <source>
        <dbReference type="ARBA" id="ARBA00023163"/>
    </source>
</evidence>
<dbReference type="PROSITE" id="PS50888">
    <property type="entry name" value="BHLH"/>
    <property type="match status" value="1"/>
</dbReference>
<dbReference type="Pfam" id="PF00010">
    <property type="entry name" value="HLH"/>
    <property type="match status" value="1"/>
</dbReference>
<dbReference type="EMBL" id="JABTTQ020002413">
    <property type="protein sequence ID" value="KAK6124201.1"/>
    <property type="molecule type" value="Genomic_DNA"/>
</dbReference>
<dbReference type="SMART" id="SM00353">
    <property type="entry name" value="HLH"/>
    <property type="match status" value="1"/>
</dbReference>
<dbReference type="Gene3D" id="4.10.280.10">
    <property type="entry name" value="Helix-loop-helix DNA-binding domain"/>
    <property type="match status" value="1"/>
</dbReference>
<comment type="caution">
    <text evidence="7">The sequence shown here is derived from an EMBL/GenBank/DDBJ whole genome shotgun (WGS) entry which is preliminary data.</text>
</comment>